<name>A0ACC2EPY8_DIPCM</name>
<comment type="caution">
    <text evidence="1">The sequence shown here is derived from an EMBL/GenBank/DDBJ whole genome shotgun (WGS) entry which is preliminary data.</text>
</comment>
<gene>
    <name evidence="1" type="ORF">O6H91_01G037300</name>
</gene>
<keyword evidence="2" id="KW-1185">Reference proteome</keyword>
<dbReference type="EMBL" id="CM055092">
    <property type="protein sequence ID" value="KAJ7568552.1"/>
    <property type="molecule type" value="Genomic_DNA"/>
</dbReference>
<organism evidence="1 2">
    <name type="scientific">Diphasiastrum complanatum</name>
    <name type="common">Issler's clubmoss</name>
    <name type="synonym">Lycopodium complanatum</name>
    <dbReference type="NCBI Taxonomy" id="34168"/>
    <lineage>
        <taxon>Eukaryota</taxon>
        <taxon>Viridiplantae</taxon>
        <taxon>Streptophyta</taxon>
        <taxon>Embryophyta</taxon>
        <taxon>Tracheophyta</taxon>
        <taxon>Lycopodiopsida</taxon>
        <taxon>Lycopodiales</taxon>
        <taxon>Lycopodiaceae</taxon>
        <taxon>Lycopodioideae</taxon>
        <taxon>Diphasiastrum</taxon>
    </lineage>
</organism>
<protein>
    <submittedName>
        <fullName evidence="1">Uncharacterized protein</fullName>
    </submittedName>
</protein>
<sequence length="572" mass="61502">MGVRSAPRVTTEVEWGCSTEKCNNQQSKLFPSELLPWPVSYMNKIFIVLFFSSSYYLMKRWNEKVRVSMPLHMVSLAEILALIAQIASFIYMIGFFGIDYAQHTVKSADESLSFSDEYENQAATHVGSSPNIKAEERRDMQLNGATLADNSDEDIALVVSSGKVPSYSLEAQLGDCTRAAAVRKRGTEIATGKSLDGLPLVGMDYQSIFGQCCEMVIGHIQIPVGVAGPLLLNGCEYMVPLATTEGCLVASTNRGCKAIYQSGGASSVLLKDGMTRAPVVRFQDLKRAAELKFYVESANNFDTIESIFNRTSRFARLDDIKCAMAGRYVYMRFRCSTGDAMGMNMISKGVQNVLSYLQSVFPDMENISVSGNFCADKKPTAVNWIEGRGKSVVCEAVIKEEIITKVLKTSVSALVELNVVKNLAGSALAGAIGGFNAHASNLVSAVFLATGQDPAQNIESSQCITLMEAVNGGRDLQISVTLPSIEVGTVGGGTQLASQAACLNLLGVKGANKSAPGRNAQTLARIIAGTVLAGELSLMSALAAGQLVKSHMKYNRSTRDMNANITQDPNPQ</sequence>
<proteinExistence type="predicted"/>
<reference evidence="2" key="1">
    <citation type="journal article" date="2024" name="Proc. Natl. Acad. Sci. U.S.A.">
        <title>Extraordinary preservation of gene collinearity over three hundred million years revealed in homosporous lycophytes.</title>
        <authorList>
            <person name="Li C."/>
            <person name="Wickell D."/>
            <person name="Kuo L.Y."/>
            <person name="Chen X."/>
            <person name="Nie B."/>
            <person name="Liao X."/>
            <person name="Peng D."/>
            <person name="Ji J."/>
            <person name="Jenkins J."/>
            <person name="Williams M."/>
            <person name="Shu S."/>
            <person name="Plott C."/>
            <person name="Barry K."/>
            <person name="Rajasekar S."/>
            <person name="Grimwood J."/>
            <person name="Han X."/>
            <person name="Sun S."/>
            <person name="Hou Z."/>
            <person name="He W."/>
            <person name="Dai G."/>
            <person name="Sun C."/>
            <person name="Schmutz J."/>
            <person name="Leebens-Mack J.H."/>
            <person name="Li F.W."/>
            <person name="Wang L."/>
        </authorList>
    </citation>
    <scope>NUCLEOTIDE SEQUENCE [LARGE SCALE GENOMIC DNA]</scope>
    <source>
        <strain evidence="2">cv. PW_Plant_1</strain>
    </source>
</reference>
<dbReference type="Proteomes" id="UP001162992">
    <property type="component" value="Chromosome 1"/>
</dbReference>
<evidence type="ECO:0000313" key="1">
    <source>
        <dbReference type="EMBL" id="KAJ7568552.1"/>
    </source>
</evidence>
<accession>A0ACC2EPY8</accession>
<evidence type="ECO:0000313" key="2">
    <source>
        <dbReference type="Proteomes" id="UP001162992"/>
    </source>
</evidence>